<name>A0A1X0QQH7_RHIZD</name>
<sequence>MYNIFFDCLLMLLRLSIMCTFALIFFDCCYFMIVSFAFCVLDSIEHNSIVTSSYFVPVNKSIFRPIASSPFKVCIR</sequence>
<keyword evidence="1" id="KW-0472">Membrane</keyword>
<keyword evidence="1" id="KW-1133">Transmembrane helix</keyword>
<protein>
    <submittedName>
        <fullName evidence="2">Uncharacterized protein</fullName>
    </submittedName>
</protein>
<proteinExistence type="predicted"/>
<dbReference type="EMBL" id="KV922081">
    <property type="protein sequence ID" value="ORE01998.1"/>
    <property type="molecule type" value="Genomic_DNA"/>
</dbReference>
<keyword evidence="1" id="KW-0812">Transmembrane</keyword>
<feature type="transmembrane region" description="Helical" evidence="1">
    <location>
        <begin position="12"/>
        <end position="38"/>
    </location>
</feature>
<accession>A0A1X0QQH7</accession>
<dbReference type="Proteomes" id="UP000242414">
    <property type="component" value="Unassembled WGS sequence"/>
</dbReference>
<reference evidence="2" key="1">
    <citation type="journal article" date="2016" name="Proc. Natl. Acad. Sci. U.S.A.">
        <title>Lipid metabolic changes in an early divergent fungus govern the establishment of a mutualistic symbiosis with endobacteria.</title>
        <authorList>
            <person name="Lastovetsky O.A."/>
            <person name="Gaspar M.L."/>
            <person name="Mondo S.J."/>
            <person name="LaButti K.M."/>
            <person name="Sandor L."/>
            <person name="Grigoriev I.V."/>
            <person name="Henry S.A."/>
            <person name="Pawlowska T.E."/>
        </authorList>
    </citation>
    <scope>NUCLEOTIDE SEQUENCE [LARGE SCALE GENOMIC DNA]</scope>
    <source>
        <strain evidence="2">ATCC 52814</strain>
    </source>
</reference>
<dbReference type="VEuPathDB" id="FungiDB:BCV72DRAFT_319471"/>
<organism evidence="2">
    <name type="scientific">Rhizopus microsporus var. microsporus</name>
    <dbReference type="NCBI Taxonomy" id="86635"/>
    <lineage>
        <taxon>Eukaryota</taxon>
        <taxon>Fungi</taxon>
        <taxon>Fungi incertae sedis</taxon>
        <taxon>Mucoromycota</taxon>
        <taxon>Mucoromycotina</taxon>
        <taxon>Mucoromycetes</taxon>
        <taxon>Mucorales</taxon>
        <taxon>Mucorineae</taxon>
        <taxon>Rhizopodaceae</taxon>
        <taxon>Rhizopus</taxon>
    </lineage>
</organism>
<gene>
    <name evidence="2" type="ORF">BCV72DRAFT_319471</name>
</gene>
<dbReference type="AlphaFoldDB" id="A0A1X0QQH7"/>
<evidence type="ECO:0000256" key="1">
    <source>
        <dbReference type="SAM" id="Phobius"/>
    </source>
</evidence>
<evidence type="ECO:0000313" key="2">
    <source>
        <dbReference type="EMBL" id="ORE01998.1"/>
    </source>
</evidence>